<dbReference type="InterPro" id="IPR050109">
    <property type="entry name" value="HTH-type_TetR-like_transc_reg"/>
</dbReference>
<dbReference type="SUPFAM" id="SSF46689">
    <property type="entry name" value="Homeodomain-like"/>
    <property type="match status" value="1"/>
</dbReference>
<keyword evidence="7" id="KW-1185">Reference proteome</keyword>
<accession>A0ABM9EDM7</accession>
<evidence type="ECO:0000256" key="2">
    <source>
        <dbReference type="ARBA" id="ARBA00023125"/>
    </source>
</evidence>
<evidence type="ECO:0000256" key="4">
    <source>
        <dbReference type="PROSITE-ProRule" id="PRU00335"/>
    </source>
</evidence>
<evidence type="ECO:0000259" key="5">
    <source>
        <dbReference type="PROSITE" id="PS50977"/>
    </source>
</evidence>
<comment type="caution">
    <text evidence="6">The sequence shown here is derived from an EMBL/GenBank/DDBJ whole genome shotgun (WGS) entry which is preliminary data.</text>
</comment>
<protein>
    <submittedName>
        <fullName evidence="6">TetR family transcriptional regulator</fullName>
    </submittedName>
</protein>
<dbReference type="InterPro" id="IPR009057">
    <property type="entry name" value="Homeodomain-like_sf"/>
</dbReference>
<dbReference type="RefSeq" id="WP_254021173.1">
    <property type="nucleotide sequence ID" value="NZ_CAKXZT010000157.1"/>
</dbReference>
<sequence>MQQESARRSNRDRTEATRADLIAAARKLFIEKSYAETGTPEIVAAAGVTRGALYHHFADKQALFAAVVEQEAAAVAEEIERASPPSLFARDALVAGSDAYLAAMRMPGRTRLLLLDGPAVLGRAAMDEIDNRHGNRSLREGLVAAMRSHSMTKLPVEALTALLAAAFDRAALAIEAGASAEDYRTVLMALIDGLTPAPPQAPHPARTR</sequence>
<evidence type="ECO:0000313" key="7">
    <source>
        <dbReference type="Proteomes" id="UP001153050"/>
    </source>
</evidence>
<dbReference type="PROSITE" id="PS50977">
    <property type="entry name" value="HTH_TETR_2"/>
    <property type="match status" value="1"/>
</dbReference>
<dbReference type="Proteomes" id="UP001153050">
    <property type="component" value="Unassembled WGS sequence"/>
</dbReference>
<proteinExistence type="predicted"/>
<dbReference type="PANTHER" id="PTHR30055">
    <property type="entry name" value="HTH-TYPE TRANSCRIPTIONAL REGULATOR RUTR"/>
    <property type="match status" value="1"/>
</dbReference>
<dbReference type="InterPro" id="IPR001647">
    <property type="entry name" value="HTH_TetR"/>
</dbReference>
<dbReference type="PANTHER" id="PTHR30055:SF234">
    <property type="entry name" value="HTH-TYPE TRANSCRIPTIONAL REGULATOR BETI"/>
    <property type="match status" value="1"/>
</dbReference>
<feature type="domain" description="HTH tetR-type" evidence="5">
    <location>
        <begin position="15"/>
        <end position="75"/>
    </location>
</feature>
<evidence type="ECO:0000313" key="6">
    <source>
        <dbReference type="EMBL" id="CAH2407358.1"/>
    </source>
</evidence>
<keyword evidence="2 4" id="KW-0238">DNA-binding</keyword>
<dbReference type="PRINTS" id="PR00455">
    <property type="entry name" value="HTHTETR"/>
</dbReference>
<organism evidence="6 7">
    <name type="scientific">Mesorhizobium escarrei</name>
    <dbReference type="NCBI Taxonomy" id="666018"/>
    <lineage>
        <taxon>Bacteria</taxon>
        <taxon>Pseudomonadati</taxon>
        <taxon>Pseudomonadota</taxon>
        <taxon>Alphaproteobacteria</taxon>
        <taxon>Hyphomicrobiales</taxon>
        <taxon>Phyllobacteriaceae</taxon>
        <taxon>Mesorhizobium</taxon>
    </lineage>
</organism>
<dbReference type="InterPro" id="IPR049484">
    <property type="entry name" value="Rv0078-like_C"/>
</dbReference>
<dbReference type="Gene3D" id="1.10.357.10">
    <property type="entry name" value="Tetracycline Repressor, domain 2"/>
    <property type="match status" value="1"/>
</dbReference>
<evidence type="ECO:0000256" key="1">
    <source>
        <dbReference type="ARBA" id="ARBA00023015"/>
    </source>
</evidence>
<gene>
    <name evidence="6" type="ORF">MES5069_60016</name>
</gene>
<feature type="DNA-binding region" description="H-T-H motif" evidence="4">
    <location>
        <begin position="38"/>
        <end position="57"/>
    </location>
</feature>
<name>A0ABM9EDM7_9HYPH</name>
<keyword evidence="1" id="KW-0805">Transcription regulation</keyword>
<dbReference type="Pfam" id="PF00440">
    <property type="entry name" value="TetR_N"/>
    <property type="match status" value="1"/>
</dbReference>
<reference evidence="6 7" key="1">
    <citation type="submission" date="2022-03" db="EMBL/GenBank/DDBJ databases">
        <authorList>
            <person name="Brunel B."/>
        </authorList>
    </citation>
    <scope>NUCLEOTIDE SEQUENCE [LARGE SCALE GENOMIC DNA]</scope>
    <source>
        <strain evidence="6">STM5069sample</strain>
    </source>
</reference>
<dbReference type="Pfam" id="PF21351">
    <property type="entry name" value="TetR_C_41"/>
    <property type="match status" value="1"/>
</dbReference>
<keyword evidence="3" id="KW-0804">Transcription</keyword>
<evidence type="ECO:0000256" key="3">
    <source>
        <dbReference type="ARBA" id="ARBA00023163"/>
    </source>
</evidence>
<dbReference type="EMBL" id="CAKXZT010000157">
    <property type="protein sequence ID" value="CAH2407358.1"/>
    <property type="molecule type" value="Genomic_DNA"/>
</dbReference>